<organism evidence="2 3">
    <name type="scientific">Paenibacillus durus ATCC 35681</name>
    <dbReference type="NCBI Taxonomy" id="1333534"/>
    <lineage>
        <taxon>Bacteria</taxon>
        <taxon>Bacillati</taxon>
        <taxon>Bacillota</taxon>
        <taxon>Bacilli</taxon>
        <taxon>Bacillales</taxon>
        <taxon>Paenibacillaceae</taxon>
        <taxon>Paenibacillus</taxon>
    </lineage>
</organism>
<feature type="transmembrane region" description="Helical" evidence="1">
    <location>
        <begin position="80"/>
        <end position="104"/>
    </location>
</feature>
<dbReference type="OrthoDB" id="2677607at2"/>
<dbReference type="Proteomes" id="UP000034189">
    <property type="component" value="Chromosome"/>
</dbReference>
<dbReference type="EMBL" id="CP011114">
    <property type="protein sequence ID" value="AKG36974.1"/>
    <property type="molecule type" value="Genomic_DNA"/>
</dbReference>
<reference evidence="2 3" key="2">
    <citation type="journal article" date="2016" name="Genome Announc.">
        <title>Genome Sequence of a Gram-Positive Diazotroph, Paenibacillus durus Type Strain ATCC 35681.</title>
        <authorList>
            <person name="Halim M.A."/>
            <person name="Rahman A.Y."/>
            <person name="Sim K.S."/>
            <person name="Yam H.C."/>
            <person name="Rahim A.A."/>
            <person name="Ghazali A.H."/>
            <person name="Najimudin N."/>
        </authorList>
    </citation>
    <scope>NUCLEOTIDE SEQUENCE [LARGE SCALE GENOMIC DNA]</scope>
    <source>
        <strain evidence="2 3">ATCC 35681</strain>
    </source>
</reference>
<evidence type="ECO:0000313" key="3">
    <source>
        <dbReference type="Proteomes" id="UP000034189"/>
    </source>
</evidence>
<feature type="transmembrane region" description="Helical" evidence="1">
    <location>
        <begin position="168"/>
        <end position="186"/>
    </location>
</feature>
<feature type="transmembrane region" description="Helical" evidence="1">
    <location>
        <begin position="225"/>
        <end position="246"/>
    </location>
</feature>
<feature type="transmembrane region" description="Helical" evidence="1">
    <location>
        <begin position="16"/>
        <end position="37"/>
    </location>
</feature>
<evidence type="ECO:0000256" key="1">
    <source>
        <dbReference type="SAM" id="Phobius"/>
    </source>
</evidence>
<reference evidence="2 3" key="1">
    <citation type="submission" date="2015-03" db="EMBL/GenBank/DDBJ databases">
        <authorList>
            <person name="Abdul Halim M."/>
        </authorList>
    </citation>
    <scope>NUCLEOTIDE SEQUENCE [LARGE SCALE GENOMIC DNA]</scope>
    <source>
        <strain evidence="2 3">ATCC 35681</strain>
    </source>
</reference>
<keyword evidence="1" id="KW-1133">Transmembrane helix</keyword>
<feature type="transmembrane region" description="Helical" evidence="1">
    <location>
        <begin position="125"/>
        <end position="148"/>
    </location>
</feature>
<dbReference type="AlphaFoldDB" id="A0A0F7FDI3"/>
<keyword evidence="1" id="KW-0812">Transmembrane</keyword>
<protein>
    <submittedName>
        <fullName evidence="2">Uncharacterized protein</fullName>
    </submittedName>
</protein>
<dbReference type="HOGENOM" id="CLU_1011376_0_0_9"/>
<evidence type="ECO:0000313" key="2">
    <source>
        <dbReference type="EMBL" id="AKG36974.1"/>
    </source>
</evidence>
<keyword evidence="1" id="KW-0472">Membrane</keyword>
<dbReference type="PATRIC" id="fig|1333534.5.peg.4970"/>
<gene>
    <name evidence="2" type="ORF">VK70_22700</name>
</gene>
<accession>A0A0F7FDI3</accession>
<proteinExistence type="predicted"/>
<sequence length="276" mass="31348">MRIWITRGWGSVKEQLYILILLFIYRLLWGYLMYRFVRSAVVPALLRYPSENAGGSAIGRMLYYIEAQLSLSANPDVRRWLWTLLILAAVRLLAAPFIRAGLLHELHQESRGERGLFFFPGMKKYGLPVLLFSAAEWVLILLPLYWLLPKGYKLLLSSYWEPALLLRILPWLLAWLLYVFIIRLVLLYMQFGYTGGSGVFASLLVALRCILQASALQALLGAGGFLISLICAVTGWLCPGLPALFIRQLSPLPSTLFDMWGLSAQYHLWHSKTAAP</sequence>
<name>A0A0F7FDI3_PAEDU</name>
<dbReference type="RefSeq" id="WP_025698704.1">
    <property type="nucleotide sequence ID" value="NZ_ASQQ01000620.1"/>
</dbReference>